<evidence type="ECO:0000259" key="12">
    <source>
        <dbReference type="Pfam" id="PF00912"/>
    </source>
</evidence>
<keyword evidence="14" id="KW-1185">Reference proteome</keyword>
<evidence type="ECO:0000256" key="6">
    <source>
        <dbReference type="ARBA" id="ARBA00022960"/>
    </source>
</evidence>
<evidence type="ECO:0000256" key="5">
    <source>
        <dbReference type="ARBA" id="ARBA00022692"/>
    </source>
</evidence>
<organism evidence="13 14">
    <name type="scientific">Adhaeribacter pallidiroseus</name>
    <dbReference type="NCBI Taxonomy" id="2072847"/>
    <lineage>
        <taxon>Bacteria</taxon>
        <taxon>Pseudomonadati</taxon>
        <taxon>Bacteroidota</taxon>
        <taxon>Cytophagia</taxon>
        <taxon>Cytophagales</taxon>
        <taxon>Hymenobacteraceae</taxon>
        <taxon>Adhaeribacter</taxon>
    </lineage>
</organism>
<dbReference type="AlphaFoldDB" id="A0A369QJI3"/>
<keyword evidence="10" id="KW-0961">Cell wall biogenesis/degradation</keyword>
<dbReference type="GO" id="GO:0008360">
    <property type="term" value="P:regulation of cell shape"/>
    <property type="evidence" value="ECO:0007669"/>
    <property type="project" value="UniProtKB-KW"/>
</dbReference>
<sequence length="134" mass="15105">MTAHFKTIRDLTLKLVLLLLVLSILWVLVYKWLSPPVTLHMIERRAKAGQAPKANPHIRYNFVDLEDVAPHVPLAIMAAEDQLFMTHDGFDYKAIKGAFKKNRKSKNIVGGVPSASRLQKTYFYGTAAVISGNW</sequence>
<evidence type="ECO:0000256" key="11">
    <source>
        <dbReference type="SAM" id="Phobius"/>
    </source>
</evidence>
<reference evidence="13 14" key="1">
    <citation type="submission" date="2018-04" db="EMBL/GenBank/DDBJ databases">
        <title>Adhaeribacter sp. HMF7616 genome sequencing and assembly.</title>
        <authorList>
            <person name="Kang H."/>
            <person name="Kang J."/>
            <person name="Cha I."/>
            <person name="Kim H."/>
            <person name="Joh K."/>
        </authorList>
    </citation>
    <scope>NUCLEOTIDE SEQUENCE [LARGE SCALE GENOMIC DNA]</scope>
    <source>
        <strain evidence="13 14">HMF7616</strain>
    </source>
</reference>
<comment type="caution">
    <text evidence="13">The sequence shown here is derived from an EMBL/GenBank/DDBJ whole genome shotgun (WGS) entry which is preliminary data.</text>
</comment>
<accession>A0A369QJI3</accession>
<keyword evidence="8 11" id="KW-1133">Transmembrane helix</keyword>
<dbReference type="GO" id="GO:0009274">
    <property type="term" value="C:peptidoglycan-based cell wall"/>
    <property type="evidence" value="ECO:0007669"/>
    <property type="project" value="InterPro"/>
</dbReference>
<keyword evidence="7" id="KW-0573">Peptidoglycan synthesis</keyword>
<keyword evidence="9 11" id="KW-0472">Membrane</keyword>
<dbReference type="GO" id="GO:0009252">
    <property type="term" value="P:peptidoglycan biosynthetic process"/>
    <property type="evidence" value="ECO:0007669"/>
    <property type="project" value="UniProtKB-KW"/>
</dbReference>
<dbReference type="GO" id="GO:0016020">
    <property type="term" value="C:membrane"/>
    <property type="evidence" value="ECO:0007669"/>
    <property type="project" value="InterPro"/>
</dbReference>
<dbReference type="Pfam" id="PF00912">
    <property type="entry name" value="Transgly"/>
    <property type="match status" value="1"/>
</dbReference>
<dbReference type="InterPro" id="IPR001264">
    <property type="entry name" value="Glyco_trans_51"/>
</dbReference>
<feature type="transmembrane region" description="Helical" evidence="11">
    <location>
        <begin position="12"/>
        <end position="33"/>
    </location>
</feature>
<evidence type="ECO:0000256" key="7">
    <source>
        <dbReference type="ARBA" id="ARBA00022984"/>
    </source>
</evidence>
<dbReference type="GO" id="GO:0071555">
    <property type="term" value="P:cell wall organization"/>
    <property type="evidence" value="ECO:0007669"/>
    <property type="project" value="UniProtKB-KW"/>
</dbReference>
<dbReference type="Gene3D" id="1.10.3810.10">
    <property type="entry name" value="Biosynthetic peptidoglycan transglycosylase-like"/>
    <property type="match status" value="1"/>
</dbReference>
<dbReference type="Proteomes" id="UP000253919">
    <property type="component" value="Unassembled WGS sequence"/>
</dbReference>
<dbReference type="PANTHER" id="PTHR30400:SF0">
    <property type="entry name" value="BIOSYNTHETIC PEPTIDOGLYCAN TRANSGLYCOSYLASE"/>
    <property type="match status" value="1"/>
</dbReference>
<gene>
    <name evidence="13" type="primary">mtgA</name>
    <name evidence="13" type="ORF">AHMF7616_01628</name>
</gene>
<dbReference type="InterPro" id="IPR023346">
    <property type="entry name" value="Lysozyme-like_dom_sf"/>
</dbReference>
<evidence type="ECO:0000256" key="2">
    <source>
        <dbReference type="ARBA" id="ARBA00022519"/>
    </source>
</evidence>
<feature type="domain" description="Glycosyl transferase family 51" evidence="12">
    <location>
        <begin position="60"/>
        <end position="111"/>
    </location>
</feature>
<keyword evidence="4 13" id="KW-0808">Transferase</keyword>
<evidence type="ECO:0000313" key="13">
    <source>
        <dbReference type="EMBL" id="RDC63029.1"/>
    </source>
</evidence>
<name>A0A369QJI3_9BACT</name>
<proteinExistence type="predicted"/>
<evidence type="ECO:0000256" key="8">
    <source>
        <dbReference type="ARBA" id="ARBA00022989"/>
    </source>
</evidence>
<dbReference type="EMBL" id="QASA01000001">
    <property type="protein sequence ID" value="RDC63029.1"/>
    <property type="molecule type" value="Genomic_DNA"/>
</dbReference>
<keyword evidence="6" id="KW-0133">Cell shape</keyword>
<evidence type="ECO:0000256" key="10">
    <source>
        <dbReference type="ARBA" id="ARBA00023316"/>
    </source>
</evidence>
<dbReference type="SUPFAM" id="SSF53955">
    <property type="entry name" value="Lysozyme-like"/>
    <property type="match status" value="1"/>
</dbReference>
<dbReference type="EC" id="2.4.1.-" evidence="13"/>
<dbReference type="InterPro" id="IPR036950">
    <property type="entry name" value="PBP_transglycosylase"/>
</dbReference>
<keyword evidence="2" id="KW-0997">Cell inner membrane</keyword>
<dbReference type="GO" id="GO:0016763">
    <property type="term" value="F:pentosyltransferase activity"/>
    <property type="evidence" value="ECO:0007669"/>
    <property type="project" value="InterPro"/>
</dbReference>
<dbReference type="PANTHER" id="PTHR30400">
    <property type="entry name" value="MONOFUNCTIONAL BIOSYNTHETIC PEPTIDOGLYCAN TRANSGLYCOSYLASE"/>
    <property type="match status" value="1"/>
</dbReference>
<evidence type="ECO:0000256" key="3">
    <source>
        <dbReference type="ARBA" id="ARBA00022676"/>
    </source>
</evidence>
<protein>
    <submittedName>
        <fullName evidence="13">Monofunctional biosynthetic peptidoglycan transglycosylase</fullName>
        <ecNumber evidence="13">2.4.1.-</ecNumber>
    </submittedName>
</protein>
<keyword evidence="3 13" id="KW-0328">Glycosyltransferase</keyword>
<evidence type="ECO:0000256" key="4">
    <source>
        <dbReference type="ARBA" id="ARBA00022679"/>
    </source>
</evidence>
<keyword evidence="1" id="KW-1003">Cell membrane</keyword>
<evidence type="ECO:0000256" key="9">
    <source>
        <dbReference type="ARBA" id="ARBA00023136"/>
    </source>
</evidence>
<evidence type="ECO:0000256" key="1">
    <source>
        <dbReference type="ARBA" id="ARBA00022475"/>
    </source>
</evidence>
<evidence type="ECO:0000313" key="14">
    <source>
        <dbReference type="Proteomes" id="UP000253919"/>
    </source>
</evidence>
<dbReference type="InterPro" id="IPR011812">
    <property type="entry name" value="Pep_trsgly"/>
</dbReference>
<keyword evidence="5 11" id="KW-0812">Transmembrane</keyword>